<feature type="chain" id="PRO_5046864597" description="YfhG lipoprotein" evidence="2">
    <location>
        <begin position="26"/>
        <end position="178"/>
    </location>
</feature>
<keyword evidence="1" id="KW-0175">Coiled coil</keyword>
<sequence length="178" mass="20243">MNYRTLLSLATAMLLVGCEAFPAMQQSEVEPEPELPTQCDEPIPTLVESACLVEAWVAYGLASQRADREWRDEQLEQLEGSTPEQHLQRAVVLAWGSERQWDQAAALLEEDLHAAPSDLQPLLRYWLNEVEGRRALSNRLQRSENERRSLAEANESLTEKLEALTDIEQSINLRQYAP</sequence>
<feature type="coiled-coil region" evidence="1">
    <location>
        <begin position="133"/>
        <end position="170"/>
    </location>
</feature>
<protein>
    <recommendedName>
        <fullName evidence="5">YfhG lipoprotein</fullName>
    </recommendedName>
</protein>
<dbReference type="PROSITE" id="PS51257">
    <property type="entry name" value="PROKAR_LIPOPROTEIN"/>
    <property type="match status" value="1"/>
</dbReference>
<keyword evidence="4" id="KW-1185">Reference proteome</keyword>
<name>A0ABU1HIP7_9GAMM</name>
<accession>A0ABU1HIP7</accession>
<evidence type="ECO:0008006" key="5">
    <source>
        <dbReference type="Google" id="ProtNLM"/>
    </source>
</evidence>
<evidence type="ECO:0000313" key="4">
    <source>
        <dbReference type="Proteomes" id="UP001251374"/>
    </source>
</evidence>
<feature type="signal peptide" evidence="2">
    <location>
        <begin position="1"/>
        <end position="25"/>
    </location>
</feature>
<evidence type="ECO:0000256" key="2">
    <source>
        <dbReference type="SAM" id="SignalP"/>
    </source>
</evidence>
<comment type="caution">
    <text evidence="3">The sequence shown here is derived from an EMBL/GenBank/DDBJ whole genome shotgun (WGS) entry which is preliminary data.</text>
</comment>
<dbReference type="EMBL" id="JARWAM010000009">
    <property type="protein sequence ID" value="MDR5906435.1"/>
    <property type="molecule type" value="Genomic_DNA"/>
</dbReference>
<keyword evidence="2" id="KW-0732">Signal</keyword>
<evidence type="ECO:0000313" key="3">
    <source>
        <dbReference type="EMBL" id="MDR5906435.1"/>
    </source>
</evidence>
<gene>
    <name evidence="3" type="ORF">QC821_14250</name>
</gene>
<reference evidence="3 4" key="1">
    <citation type="submission" date="2023-04" db="EMBL/GenBank/DDBJ databases">
        <title>A long-awaited taxogenomic arrangement of the family Halomonadaceae.</title>
        <authorList>
            <person name="De La Haba R."/>
            <person name="Chuvochina M."/>
            <person name="Wittouck S."/>
            <person name="Arahal D.R."/>
            <person name="Sanchez-Porro C."/>
            <person name="Hugenholtz P."/>
            <person name="Ventosa A."/>
        </authorList>
    </citation>
    <scope>NUCLEOTIDE SEQUENCE [LARGE SCALE GENOMIC DNA]</scope>
    <source>
        <strain evidence="3 4">DSM 26770</strain>
    </source>
</reference>
<dbReference type="Proteomes" id="UP001251374">
    <property type="component" value="Unassembled WGS sequence"/>
</dbReference>
<dbReference type="RefSeq" id="WP_309722749.1">
    <property type="nucleotide sequence ID" value="NZ_JARWAM010000009.1"/>
</dbReference>
<evidence type="ECO:0000256" key="1">
    <source>
        <dbReference type="SAM" id="Coils"/>
    </source>
</evidence>
<organism evidence="3 4">
    <name type="scientific">Franzmannia qiaohouensis</name>
    <dbReference type="NCBI Taxonomy" id="1329370"/>
    <lineage>
        <taxon>Bacteria</taxon>
        <taxon>Pseudomonadati</taxon>
        <taxon>Pseudomonadota</taxon>
        <taxon>Gammaproteobacteria</taxon>
        <taxon>Oceanospirillales</taxon>
        <taxon>Halomonadaceae</taxon>
        <taxon>Franzmannia</taxon>
    </lineage>
</organism>
<proteinExistence type="predicted"/>